<dbReference type="InterPro" id="IPR000160">
    <property type="entry name" value="GGDEF_dom"/>
</dbReference>
<dbReference type="NCBIfam" id="TIGR00254">
    <property type="entry name" value="GGDEF"/>
    <property type="match status" value="1"/>
</dbReference>
<dbReference type="SUPFAM" id="SSF55073">
    <property type="entry name" value="Nucleotide cyclase"/>
    <property type="match status" value="1"/>
</dbReference>
<evidence type="ECO:0000313" key="2">
    <source>
        <dbReference type="EMBL" id="MBL6077262.1"/>
    </source>
</evidence>
<evidence type="ECO:0000259" key="1">
    <source>
        <dbReference type="PROSITE" id="PS50887"/>
    </source>
</evidence>
<dbReference type="PANTHER" id="PTHR44757:SF2">
    <property type="entry name" value="BIOFILM ARCHITECTURE MAINTENANCE PROTEIN MBAA"/>
    <property type="match status" value="1"/>
</dbReference>
<organism evidence="2 3">
    <name type="scientific">Belnapia arida</name>
    <dbReference type="NCBI Taxonomy" id="2804533"/>
    <lineage>
        <taxon>Bacteria</taxon>
        <taxon>Pseudomonadati</taxon>
        <taxon>Pseudomonadota</taxon>
        <taxon>Alphaproteobacteria</taxon>
        <taxon>Acetobacterales</taxon>
        <taxon>Roseomonadaceae</taxon>
        <taxon>Belnapia</taxon>
    </lineage>
</organism>
<keyword evidence="3" id="KW-1185">Reference proteome</keyword>
<dbReference type="Proteomes" id="UP000660885">
    <property type="component" value="Unassembled WGS sequence"/>
</dbReference>
<dbReference type="Pfam" id="PF00990">
    <property type="entry name" value="GGDEF"/>
    <property type="match status" value="1"/>
</dbReference>
<dbReference type="Gene3D" id="3.30.70.270">
    <property type="match status" value="1"/>
</dbReference>
<dbReference type="InterPro" id="IPR043128">
    <property type="entry name" value="Rev_trsase/Diguanyl_cyclase"/>
</dbReference>
<dbReference type="PANTHER" id="PTHR44757">
    <property type="entry name" value="DIGUANYLATE CYCLASE DGCP"/>
    <property type="match status" value="1"/>
</dbReference>
<feature type="domain" description="GGDEF" evidence="1">
    <location>
        <begin position="69"/>
        <end position="112"/>
    </location>
</feature>
<dbReference type="InterPro" id="IPR052155">
    <property type="entry name" value="Biofilm_reg_signaling"/>
</dbReference>
<dbReference type="RefSeq" id="WP_202830388.1">
    <property type="nucleotide sequence ID" value="NZ_JAETWB010000001.1"/>
</dbReference>
<sequence length="112" mass="12326">MEVICFIALCAIVRRHHADIRRTLQAQRERADMVRRNEHVALHDALTGLPSRIMFQNAMAQAVAGLPEGGFTVFYLDLDRFRGVNNSLGHGVGDRLLRDVGVASVAACARAT</sequence>
<reference evidence="2 3" key="1">
    <citation type="submission" date="2021-01" db="EMBL/GenBank/DDBJ databases">
        <title>Belnapia mucosa sp. nov. and Belnapia arida sp. nov., isolated from the Tabernas Desert (Almeria, Spain).</title>
        <authorList>
            <person name="Molina-Menor E."/>
            <person name="Vidal-Verdu A."/>
            <person name="Calonge A."/>
            <person name="Satari L."/>
            <person name="Pereto J."/>
            <person name="Porcar M."/>
        </authorList>
    </citation>
    <scope>NUCLEOTIDE SEQUENCE [LARGE SCALE GENOMIC DNA]</scope>
    <source>
        <strain evidence="2 3">T18</strain>
    </source>
</reference>
<dbReference type="InterPro" id="IPR029787">
    <property type="entry name" value="Nucleotide_cyclase"/>
</dbReference>
<name>A0ABS1TXV9_9PROT</name>
<gene>
    <name evidence="2" type="ORF">JMJ56_04535</name>
</gene>
<protein>
    <submittedName>
        <fullName evidence="2">Diguanylate cyclase</fullName>
    </submittedName>
</protein>
<evidence type="ECO:0000313" key="3">
    <source>
        <dbReference type="Proteomes" id="UP000660885"/>
    </source>
</evidence>
<proteinExistence type="predicted"/>
<comment type="caution">
    <text evidence="2">The sequence shown here is derived from an EMBL/GenBank/DDBJ whole genome shotgun (WGS) entry which is preliminary data.</text>
</comment>
<dbReference type="EMBL" id="JAETWB010000001">
    <property type="protein sequence ID" value="MBL6077262.1"/>
    <property type="molecule type" value="Genomic_DNA"/>
</dbReference>
<accession>A0ABS1TXV9</accession>
<dbReference type="PROSITE" id="PS50887">
    <property type="entry name" value="GGDEF"/>
    <property type="match status" value="1"/>
</dbReference>